<evidence type="ECO:0000313" key="3">
    <source>
        <dbReference type="Proteomes" id="UP001642409"/>
    </source>
</evidence>
<comment type="caution">
    <text evidence="1">The sequence shown here is derived from an EMBL/GenBank/DDBJ whole genome shotgun (WGS) entry which is preliminary data.</text>
</comment>
<sequence length="215" mass="25575">MSNSYFAVFRNRLLLRLLTQQFYGVKFCFYSQKYYLYQRINKFVHSNHSKSRPAVQGIFMSQVPQLEYRSESSSSSRSATYLPVVVRCGNCPKKAWQPPSSTKYSRFGQRRAKSLASLTERTWEYSQQNTIAAETWDTEKMYHCLRNTSFYRVSFSLWLSYEQMSFIQTYSRNLPSHLIRTTLFQQLIASYSEVYNYQVINQLINQYDQPLIFID</sequence>
<reference evidence="2 3" key="2">
    <citation type="submission" date="2024-07" db="EMBL/GenBank/DDBJ databases">
        <authorList>
            <person name="Akdeniz Z."/>
        </authorList>
    </citation>
    <scope>NUCLEOTIDE SEQUENCE [LARGE SCALE GENOMIC DNA]</scope>
</reference>
<keyword evidence="3" id="KW-1185">Reference proteome</keyword>
<accession>A0AA86PHD4</accession>
<dbReference type="AlphaFoldDB" id="A0AA86PHD4"/>
<gene>
    <name evidence="1" type="ORF">HINF_LOCUS23527</name>
    <name evidence="2" type="ORF">HINF_LOCUS36093</name>
</gene>
<protein>
    <submittedName>
        <fullName evidence="2">Hypothetical_protein</fullName>
    </submittedName>
</protein>
<name>A0AA86PHD4_9EUKA</name>
<dbReference type="EMBL" id="CATOUU010000627">
    <property type="protein sequence ID" value="CAI9935882.1"/>
    <property type="molecule type" value="Genomic_DNA"/>
</dbReference>
<dbReference type="EMBL" id="CAXDID020000132">
    <property type="protein sequence ID" value="CAL6035780.1"/>
    <property type="molecule type" value="Genomic_DNA"/>
</dbReference>
<organism evidence="1">
    <name type="scientific">Hexamita inflata</name>
    <dbReference type="NCBI Taxonomy" id="28002"/>
    <lineage>
        <taxon>Eukaryota</taxon>
        <taxon>Metamonada</taxon>
        <taxon>Diplomonadida</taxon>
        <taxon>Hexamitidae</taxon>
        <taxon>Hexamitinae</taxon>
        <taxon>Hexamita</taxon>
    </lineage>
</organism>
<evidence type="ECO:0000313" key="2">
    <source>
        <dbReference type="EMBL" id="CAL6035780.1"/>
    </source>
</evidence>
<evidence type="ECO:0000313" key="1">
    <source>
        <dbReference type="EMBL" id="CAI9935882.1"/>
    </source>
</evidence>
<dbReference type="Proteomes" id="UP001642409">
    <property type="component" value="Unassembled WGS sequence"/>
</dbReference>
<reference evidence="1" key="1">
    <citation type="submission" date="2023-06" db="EMBL/GenBank/DDBJ databases">
        <authorList>
            <person name="Kurt Z."/>
        </authorList>
    </citation>
    <scope>NUCLEOTIDE SEQUENCE</scope>
</reference>
<proteinExistence type="predicted"/>